<name>A0AAV9UIN7_9PEZI</name>
<dbReference type="AlphaFoldDB" id="A0AAV9UIN7"/>
<feature type="compositionally biased region" description="Polar residues" evidence="1">
    <location>
        <begin position="123"/>
        <end position="146"/>
    </location>
</feature>
<feature type="compositionally biased region" description="Polar residues" evidence="1">
    <location>
        <begin position="158"/>
        <end position="172"/>
    </location>
</feature>
<accession>A0AAV9UIN7</accession>
<feature type="compositionally biased region" description="Polar residues" evidence="1">
    <location>
        <begin position="56"/>
        <end position="67"/>
    </location>
</feature>
<dbReference type="Proteomes" id="UP001373714">
    <property type="component" value="Unassembled WGS sequence"/>
</dbReference>
<feature type="region of interest" description="Disordered" evidence="1">
    <location>
        <begin position="31"/>
        <end position="192"/>
    </location>
</feature>
<evidence type="ECO:0000313" key="3">
    <source>
        <dbReference type="Proteomes" id="UP001373714"/>
    </source>
</evidence>
<evidence type="ECO:0000256" key="1">
    <source>
        <dbReference type="SAM" id="MobiDB-lite"/>
    </source>
</evidence>
<proteinExistence type="predicted"/>
<protein>
    <submittedName>
        <fullName evidence="2">Uncharacterized protein</fullName>
    </submittedName>
</protein>
<keyword evidence="3" id="KW-1185">Reference proteome</keyword>
<gene>
    <name evidence="2" type="ORF">TWF730_001472</name>
</gene>
<organism evidence="2 3">
    <name type="scientific">Orbilia blumenaviensis</name>
    <dbReference type="NCBI Taxonomy" id="1796055"/>
    <lineage>
        <taxon>Eukaryota</taxon>
        <taxon>Fungi</taxon>
        <taxon>Dikarya</taxon>
        <taxon>Ascomycota</taxon>
        <taxon>Pezizomycotina</taxon>
        <taxon>Orbiliomycetes</taxon>
        <taxon>Orbiliales</taxon>
        <taxon>Orbiliaceae</taxon>
        <taxon>Orbilia</taxon>
    </lineage>
</organism>
<comment type="caution">
    <text evidence="2">The sequence shown here is derived from an EMBL/GenBank/DDBJ whole genome shotgun (WGS) entry which is preliminary data.</text>
</comment>
<dbReference type="EMBL" id="JAVHNS010000010">
    <property type="protein sequence ID" value="KAK6341991.1"/>
    <property type="molecule type" value="Genomic_DNA"/>
</dbReference>
<reference evidence="2 3" key="1">
    <citation type="submission" date="2019-10" db="EMBL/GenBank/DDBJ databases">
        <authorList>
            <person name="Palmer J.M."/>
        </authorList>
    </citation>
    <scope>NUCLEOTIDE SEQUENCE [LARGE SCALE GENOMIC DNA]</scope>
    <source>
        <strain evidence="2 3">TWF730</strain>
    </source>
</reference>
<sequence>MDKESTPEESPAEELLRLLNERARDLLEHEASIAANNSTQAVPVGRSPKTEIRQVSEVSQNMSGRYSQNRHNHTMAQNPAATQHLRIPPQGQSRQPQPPVHVHQQGHSQQGAPLQKQPPQVPQSPTWSQQPLEAQNTSSDQQWSTPNPTPPPSVRQGWENQQLPGNNDSPASTWGGAPAEDSFMQGQPEDSLVGNTQAAQPVVPPALAQTLSSPDNAVDTLSIVRLFLEHMNPQSSVRNEQALGERVNELGTDRQPTATPAVESRETASQRDNIIASLQQSIQQMQQSINQIHQTVQKSVLQREGLEREIFQMKNEALRRDIQRRRSVPVERRPVLPINIKVYDPDTGATEESRIDAYASCYPYESSSESES</sequence>
<feature type="compositionally biased region" description="Low complexity" evidence="1">
    <location>
        <begin position="88"/>
        <end position="111"/>
    </location>
</feature>
<evidence type="ECO:0000313" key="2">
    <source>
        <dbReference type="EMBL" id="KAK6341991.1"/>
    </source>
</evidence>